<dbReference type="EMBL" id="CAJHUB010000773">
    <property type="protein sequence ID" value="CAD7691150.1"/>
    <property type="molecule type" value="Genomic_DNA"/>
</dbReference>
<protein>
    <recommendedName>
        <fullName evidence="11">ADP/ATP translocase</fullName>
    </recommendedName>
    <alternativeName>
        <fullName evidence="11">ADP,ATP carrier protein</fullName>
    </alternativeName>
</protein>
<keyword evidence="7" id="KW-1133">Transmembrane helix</keyword>
<dbReference type="Proteomes" id="UP000645828">
    <property type="component" value="Unassembled WGS sequence"/>
</dbReference>
<evidence type="ECO:0000256" key="6">
    <source>
        <dbReference type="ARBA" id="ARBA00022792"/>
    </source>
</evidence>
<evidence type="ECO:0000256" key="3">
    <source>
        <dbReference type="ARBA" id="ARBA00022448"/>
    </source>
</evidence>
<evidence type="ECO:0000313" key="12">
    <source>
        <dbReference type="EMBL" id="CAD7691150.1"/>
    </source>
</evidence>
<dbReference type="SUPFAM" id="SSF103506">
    <property type="entry name" value="Mitochondrial carrier"/>
    <property type="match status" value="1"/>
</dbReference>
<comment type="function">
    <text evidence="11">Catalyzes the exchange of ADP and ATP across the membrane.</text>
</comment>
<evidence type="ECO:0000256" key="11">
    <source>
        <dbReference type="RuleBase" id="RU368008"/>
    </source>
</evidence>
<comment type="similarity">
    <text evidence="2 11">Belongs to the mitochondrial carrier (TC 2.A.29) family.</text>
</comment>
<keyword evidence="6" id="KW-0999">Mitochondrion inner membrane</keyword>
<name>A0A811ZRL1_NYCPR</name>
<gene>
    <name evidence="12" type="ORF">NYPRO_LOCUS23944</name>
</gene>
<dbReference type="InterPro" id="IPR018108">
    <property type="entry name" value="MCP_transmembrane"/>
</dbReference>
<evidence type="ECO:0000256" key="9">
    <source>
        <dbReference type="ARBA" id="ARBA00023136"/>
    </source>
</evidence>
<keyword evidence="4 10" id="KW-0812">Transmembrane</keyword>
<dbReference type="Gene3D" id="1.50.40.10">
    <property type="entry name" value="Mitochondrial carrier domain"/>
    <property type="match status" value="1"/>
</dbReference>
<dbReference type="InterPro" id="IPR023395">
    <property type="entry name" value="MCP_dom_sf"/>
</dbReference>
<evidence type="ECO:0000256" key="8">
    <source>
        <dbReference type="ARBA" id="ARBA00023128"/>
    </source>
</evidence>
<accession>A0A811ZRL1</accession>
<comment type="subcellular location">
    <subcellularLocation>
        <location evidence="11">Membrane</location>
        <topology evidence="11">Multi-pass membrane protein</topology>
    </subcellularLocation>
    <subcellularLocation>
        <location evidence="1">Mitochondrion inner membrane</location>
        <topology evidence="1">Multi-pass membrane protein</topology>
    </subcellularLocation>
</comment>
<dbReference type="GO" id="GO:1990544">
    <property type="term" value="P:mitochondrial ATP transmembrane transport"/>
    <property type="evidence" value="ECO:0007669"/>
    <property type="project" value="InterPro"/>
</dbReference>
<keyword evidence="8" id="KW-0496">Mitochondrion</keyword>
<dbReference type="PANTHER" id="PTHR45635">
    <property type="entry name" value="ADP,ATP CARRIER PROTEIN 1-RELATED-RELATED"/>
    <property type="match status" value="1"/>
</dbReference>
<evidence type="ECO:0000256" key="4">
    <source>
        <dbReference type="ARBA" id="ARBA00022692"/>
    </source>
</evidence>
<dbReference type="GO" id="GO:0005743">
    <property type="term" value="C:mitochondrial inner membrane"/>
    <property type="evidence" value="ECO:0007669"/>
    <property type="project" value="UniProtKB-SubCell"/>
</dbReference>
<evidence type="ECO:0000256" key="10">
    <source>
        <dbReference type="PROSITE-ProRule" id="PRU00282"/>
    </source>
</evidence>
<dbReference type="GO" id="GO:0005471">
    <property type="term" value="F:ATP:ADP antiporter activity"/>
    <property type="evidence" value="ECO:0007669"/>
    <property type="project" value="UniProtKB-UniRule"/>
</dbReference>
<evidence type="ECO:0000256" key="7">
    <source>
        <dbReference type="ARBA" id="ARBA00022989"/>
    </source>
</evidence>
<dbReference type="GO" id="GO:0140021">
    <property type="term" value="P:mitochondrial ADP transmembrane transport"/>
    <property type="evidence" value="ECO:0007669"/>
    <property type="project" value="InterPro"/>
</dbReference>
<feature type="repeat" description="Solcar" evidence="10">
    <location>
        <begin position="124"/>
        <end position="213"/>
    </location>
</feature>
<keyword evidence="13" id="KW-1185">Reference proteome</keyword>
<comment type="subunit">
    <text evidence="11">Monomer.</text>
</comment>
<keyword evidence="9 10" id="KW-0472">Membrane</keyword>
<dbReference type="GO" id="GO:1901029">
    <property type="term" value="P:negative regulation of mitochondrial outer membrane permeabilization involved in apoptotic signaling pathway"/>
    <property type="evidence" value="ECO:0007669"/>
    <property type="project" value="TreeGrafter"/>
</dbReference>
<dbReference type="PROSITE" id="PS50920">
    <property type="entry name" value="SOLCAR"/>
    <property type="match status" value="1"/>
</dbReference>
<evidence type="ECO:0000256" key="2">
    <source>
        <dbReference type="ARBA" id="ARBA00006375"/>
    </source>
</evidence>
<evidence type="ECO:0000313" key="13">
    <source>
        <dbReference type="Proteomes" id="UP000645828"/>
    </source>
</evidence>
<evidence type="ECO:0000256" key="1">
    <source>
        <dbReference type="ARBA" id="ARBA00004448"/>
    </source>
</evidence>
<comment type="caution">
    <text evidence="12">The sequence shown here is derived from an EMBL/GenBank/DDBJ whole genome shotgun (WGS) entry which is preliminary data.</text>
</comment>
<sequence>MKNSITRQLPTSFFNRTGAAVSFAKDFLVGEVIMAISKTTAMEYASKQITTDKQYKGIIDFVAYIPREQGYVDKRTQFWCYFVRNLVSGGATGHILAFLGKAGAEREFRDHCDCLAKIYKSDGIKGLCQGFNVSVQTVIPGLTSHAFDIVHHHMLIQSGYKVTDVMYTGKLDYWRKIAHDEGAKAFFKGTYASVLRVMVVLLCLSCLMKSRSLHKLFRRSSLPL</sequence>
<keyword evidence="5" id="KW-0677">Repeat</keyword>
<proteinExistence type="inferred from homology"/>
<organism evidence="12 13">
    <name type="scientific">Nyctereutes procyonoides</name>
    <name type="common">Raccoon dog</name>
    <name type="synonym">Canis procyonoides</name>
    <dbReference type="NCBI Taxonomy" id="34880"/>
    <lineage>
        <taxon>Eukaryota</taxon>
        <taxon>Metazoa</taxon>
        <taxon>Chordata</taxon>
        <taxon>Craniata</taxon>
        <taxon>Vertebrata</taxon>
        <taxon>Euteleostomi</taxon>
        <taxon>Mammalia</taxon>
        <taxon>Eutheria</taxon>
        <taxon>Laurasiatheria</taxon>
        <taxon>Carnivora</taxon>
        <taxon>Caniformia</taxon>
        <taxon>Canidae</taxon>
        <taxon>Nyctereutes</taxon>
    </lineage>
</organism>
<dbReference type="InterPro" id="IPR002113">
    <property type="entry name" value="ADT_euk_type"/>
</dbReference>
<evidence type="ECO:0000256" key="5">
    <source>
        <dbReference type="ARBA" id="ARBA00022737"/>
    </source>
</evidence>
<reference evidence="12" key="1">
    <citation type="submission" date="2020-12" db="EMBL/GenBank/DDBJ databases">
        <authorList>
            <consortium name="Molecular Ecology Group"/>
        </authorList>
    </citation>
    <scope>NUCLEOTIDE SEQUENCE</scope>
    <source>
        <strain evidence="12">TBG_1078</strain>
    </source>
</reference>
<dbReference type="PANTHER" id="PTHR45635:SF3">
    <property type="entry name" value="ADP_ATP TRANSLOCASE 2"/>
    <property type="match status" value="1"/>
</dbReference>
<keyword evidence="3 11" id="KW-0813">Transport</keyword>
<dbReference type="AlphaFoldDB" id="A0A811ZRL1"/>